<accession>A0A5B9QM15</accession>
<dbReference type="KEGG" id="rul:UC8_19970"/>
<feature type="transmembrane region" description="Helical" evidence="1">
    <location>
        <begin position="89"/>
        <end position="115"/>
    </location>
</feature>
<proteinExistence type="predicted"/>
<evidence type="ECO:0008006" key="4">
    <source>
        <dbReference type="Google" id="ProtNLM"/>
    </source>
</evidence>
<evidence type="ECO:0000256" key="1">
    <source>
        <dbReference type="SAM" id="Phobius"/>
    </source>
</evidence>
<keyword evidence="3" id="KW-1185">Reference proteome</keyword>
<dbReference type="SUPFAM" id="SSF52047">
    <property type="entry name" value="RNI-like"/>
    <property type="match status" value="1"/>
</dbReference>
<dbReference type="InterPro" id="IPR032675">
    <property type="entry name" value="LRR_dom_sf"/>
</dbReference>
<dbReference type="Proteomes" id="UP000325286">
    <property type="component" value="Chromosome"/>
</dbReference>
<sequence length="354" mass="39478">MVVTSRSGALRKSIRGRLLGWIVALAGTLVINVPAQIQFSGRAFPTSADSNPRYERWVYHHGWPVPYLVRRGVSVNQCKMSDLVDLNSAVLHLSVLHIFLDFGCTLLIALILVHAARKYCERRCAKRRPAVTLKSLLLAVFLFSLVLGCIARQNSAARREHYLLGKMDLEASASKHLRMSMLPTPTRSAVRQPWGPSWLRILARSSAFDRFDRVVSLYVSGADVGMLREFTELRQLTVRGEIPAKDLAVIDALPKLVVLDISTCITDTGELICIRNTSIHQLDAEASDLDGTCLPLLIKLRRLAIAWSTVNADHISSLSQMPHLRTLIVSDDQYDRSHKDVLEGTRIVVRAGRS</sequence>
<feature type="transmembrane region" description="Helical" evidence="1">
    <location>
        <begin position="18"/>
        <end position="37"/>
    </location>
</feature>
<dbReference type="Gene3D" id="3.80.10.10">
    <property type="entry name" value="Ribonuclease Inhibitor"/>
    <property type="match status" value="1"/>
</dbReference>
<keyword evidence="1" id="KW-0812">Transmembrane</keyword>
<evidence type="ECO:0000313" key="2">
    <source>
        <dbReference type="EMBL" id="QEG39994.1"/>
    </source>
</evidence>
<keyword evidence="1" id="KW-0472">Membrane</keyword>
<evidence type="ECO:0000313" key="3">
    <source>
        <dbReference type="Proteomes" id="UP000325286"/>
    </source>
</evidence>
<dbReference type="AlphaFoldDB" id="A0A5B9QM15"/>
<keyword evidence="1" id="KW-1133">Transmembrane helix</keyword>
<gene>
    <name evidence="2" type="ORF">UC8_19970</name>
</gene>
<organism evidence="2 3">
    <name type="scientific">Roseimaritima ulvae</name>
    <dbReference type="NCBI Taxonomy" id="980254"/>
    <lineage>
        <taxon>Bacteria</taxon>
        <taxon>Pseudomonadati</taxon>
        <taxon>Planctomycetota</taxon>
        <taxon>Planctomycetia</taxon>
        <taxon>Pirellulales</taxon>
        <taxon>Pirellulaceae</taxon>
        <taxon>Roseimaritima</taxon>
    </lineage>
</organism>
<feature type="transmembrane region" description="Helical" evidence="1">
    <location>
        <begin position="136"/>
        <end position="153"/>
    </location>
</feature>
<name>A0A5B9QM15_9BACT</name>
<protein>
    <recommendedName>
        <fullName evidence="4">Leucine Rich repeats (2 copies)</fullName>
    </recommendedName>
</protein>
<reference evidence="2 3" key="1">
    <citation type="submission" date="2019-08" db="EMBL/GenBank/DDBJ databases">
        <title>Deep-cultivation of Planctomycetes and their phenomic and genomic characterization uncovers novel biology.</title>
        <authorList>
            <person name="Wiegand S."/>
            <person name="Jogler M."/>
            <person name="Boedeker C."/>
            <person name="Pinto D."/>
            <person name="Vollmers J."/>
            <person name="Rivas-Marin E."/>
            <person name="Kohn T."/>
            <person name="Peeters S.H."/>
            <person name="Heuer A."/>
            <person name="Rast P."/>
            <person name="Oberbeckmann S."/>
            <person name="Bunk B."/>
            <person name="Jeske O."/>
            <person name="Meyerdierks A."/>
            <person name="Storesund J.E."/>
            <person name="Kallscheuer N."/>
            <person name="Luecker S."/>
            <person name="Lage O.M."/>
            <person name="Pohl T."/>
            <person name="Merkel B.J."/>
            <person name="Hornburger P."/>
            <person name="Mueller R.-W."/>
            <person name="Bruemmer F."/>
            <person name="Labrenz M."/>
            <person name="Spormann A.M."/>
            <person name="Op den Camp H."/>
            <person name="Overmann J."/>
            <person name="Amann R."/>
            <person name="Jetten M.S.M."/>
            <person name="Mascher T."/>
            <person name="Medema M.H."/>
            <person name="Devos D.P."/>
            <person name="Kaster A.-K."/>
            <person name="Ovreas L."/>
            <person name="Rohde M."/>
            <person name="Galperin M.Y."/>
            <person name="Jogler C."/>
        </authorList>
    </citation>
    <scope>NUCLEOTIDE SEQUENCE [LARGE SCALE GENOMIC DNA]</scope>
    <source>
        <strain evidence="2 3">UC8</strain>
    </source>
</reference>
<dbReference type="EMBL" id="CP042914">
    <property type="protein sequence ID" value="QEG39994.1"/>
    <property type="molecule type" value="Genomic_DNA"/>
</dbReference>